<evidence type="ECO:0000313" key="4">
    <source>
        <dbReference type="Proteomes" id="UP001490365"/>
    </source>
</evidence>
<dbReference type="RefSeq" id="WP_351957213.1">
    <property type="nucleotide sequence ID" value="NZ_JBEOZM010000005.1"/>
</dbReference>
<dbReference type="PROSITE" id="PS51318">
    <property type="entry name" value="TAT"/>
    <property type="match status" value="1"/>
</dbReference>
<organism evidence="3 4">
    <name type="scientific">Streptomyces sp. 900105755</name>
    <dbReference type="NCBI Taxonomy" id="3154389"/>
    <lineage>
        <taxon>Bacteria</taxon>
        <taxon>Bacillati</taxon>
        <taxon>Actinomycetota</taxon>
        <taxon>Actinomycetes</taxon>
        <taxon>Kitasatosporales</taxon>
        <taxon>Streptomycetaceae</taxon>
        <taxon>Streptomyces</taxon>
    </lineage>
</organism>
<feature type="signal peptide" evidence="2">
    <location>
        <begin position="1"/>
        <end position="22"/>
    </location>
</feature>
<gene>
    <name evidence="3" type="ORF">ABT211_15110</name>
</gene>
<protein>
    <recommendedName>
        <fullName evidence="5">Secreted protein</fullName>
    </recommendedName>
</protein>
<sequence>MPSARRRTQLLLAALAAGVLSAGCSASGDAQGAAPSASAADAQEVAYYRCLEKQGMALEVTDSGHLRVDKDKAAAAGAAKQQAAEDKCRSKLPGSTQPKASGDAVEAARKITACFRENGVPEYPDPDPRTAEIKLSDELAAKVKRDFAEVAAKCSPADGRSGIVGG</sequence>
<feature type="chain" id="PRO_5046435850" description="Secreted protein" evidence="2">
    <location>
        <begin position="23"/>
        <end position="166"/>
    </location>
</feature>
<accession>A0ABV1TEZ8</accession>
<proteinExistence type="predicted"/>
<evidence type="ECO:0000256" key="2">
    <source>
        <dbReference type="SAM" id="SignalP"/>
    </source>
</evidence>
<comment type="caution">
    <text evidence="3">The sequence shown here is derived from an EMBL/GenBank/DDBJ whole genome shotgun (WGS) entry which is preliminary data.</text>
</comment>
<dbReference type="EMBL" id="JBEOZM010000005">
    <property type="protein sequence ID" value="MER6268615.1"/>
    <property type="molecule type" value="Genomic_DNA"/>
</dbReference>
<feature type="region of interest" description="Disordered" evidence="1">
    <location>
        <begin position="77"/>
        <end position="104"/>
    </location>
</feature>
<dbReference type="InterPro" id="IPR006311">
    <property type="entry name" value="TAT_signal"/>
</dbReference>
<evidence type="ECO:0000313" key="3">
    <source>
        <dbReference type="EMBL" id="MER6268615.1"/>
    </source>
</evidence>
<dbReference type="PROSITE" id="PS51257">
    <property type="entry name" value="PROKAR_LIPOPROTEIN"/>
    <property type="match status" value="1"/>
</dbReference>
<evidence type="ECO:0000256" key="1">
    <source>
        <dbReference type="SAM" id="MobiDB-lite"/>
    </source>
</evidence>
<reference evidence="3 4" key="1">
    <citation type="submission" date="2024-06" db="EMBL/GenBank/DDBJ databases">
        <title>The Natural Products Discovery Center: Release of the First 8490 Sequenced Strains for Exploring Actinobacteria Biosynthetic Diversity.</title>
        <authorList>
            <person name="Kalkreuter E."/>
            <person name="Kautsar S.A."/>
            <person name="Yang D."/>
            <person name="Bader C.D."/>
            <person name="Teijaro C.N."/>
            <person name="Fluegel L."/>
            <person name="Davis C.M."/>
            <person name="Simpson J.R."/>
            <person name="Lauterbach L."/>
            <person name="Steele A.D."/>
            <person name="Gui C."/>
            <person name="Meng S."/>
            <person name="Li G."/>
            <person name="Viehrig K."/>
            <person name="Ye F."/>
            <person name="Su P."/>
            <person name="Kiefer A.F."/>
            <person name="Nichols A."/>
            <person name="Cepeda A.J."/>
            <person name="Yan W."/>
            <person name="Fan B."/>
            <person name="Jiang Y."/>
            <person name="Adhikari A."/>
            <person name="Zheng C.-J."/>
            <person name="Schuster L."/>
            <person name="Cowan T.M."/>
            <person name="Smanski M.J."/>
            <person name="Chevrette M.G."/>
            <person name="De Carvalho L.P.S."/>
            <person name="Shen B."/>
        </authorList>
    </citation>
    <scope>NUCLEOTIDE SEQUENCE [LARGE SCALE GENOMIC DNA]</scope>
    <source>
        <strain evidence="3 4">NPDC001694</strain>
    </source>
</reference>
<name>A0ABV1TEZ8_9ACTN</name>
<dbReference type="Proteomes" id="UP001490365">
    <property type="component" value="Unassembled WGS sequence"/>
</dbReference>
<keyword evidence="4" id="KW-1185">Reference proteome</keyword>
<evidence type="ECO:0008006" key="5">
    <source>
        <dbReference type="Google" id="ProtNLM"/>
    </source>
</evidence>
<keyword evidence="2" id="KW-0732">Signal</keyword>